<dbReference type="EMBL" id="JBBMQO010000003">
    <property type="protein sequence ID" value="MEM5501333.1"/>
    <property type="molecule type" value="Genomic_DNA"/>
</dbReference>
<evidence type="ECO:0000256" key="1">
    <source>
        <dbReference type="SAM" id="MobiDB-lite"/>
    </source>
</evidence>
<proteinExistence type="predicted"/>
<sequence>MRESAKNTHPDVQRVIDNQGLSNGDKIAELKKLHDDERAIQRAASESPMIEDDGLNDRLHDVEVALKNLGVEIKGPEDNLGATL</sequence>
<organism evidence="2 3">
    <name type="scientific">Ahrensia kielensis</name>
    <dbReference type="NCBI Taxonomy" id="76980"/>
    <lineage>
        <taxon>Bacteria</taxon>
        <taxon>Pseudomonadati</taxon>
        <taxon>Pseudomonadota</taxon>
        <taxon>Alphaproteobacteria</taxon>
        <taxon>Hyphomicrobiales</taxon>
        <taxon>Ahrensiaceae</taxon>
        <taxon>Ahrensia</taxon>
    </lineage>
</organism>
<name>A0ABU9T6F1_9HYPH</name>
<feature type="compositionally biased region" description="Basic and acidic residues" evidence="1">
    <location>
        <begin position="1"/>
        <end position="14"/>
    </location>
</feature>
<feature type="region of interest" description="Disordered" evidence="1">
    <location>
        <begin position="1"/>
        <end position="20"/>
    </location>
</feature>
<protein>
    <submittedName>
        <fullName evidence="2">Uncharacterized protein</fullName>
    </submittedName>
</protein>
<reference evidence="2 3" key="1">
    <citation type="submission" date="2024-03" db="EMBL/GenBank/DDBJ databases">
        <title>Community enrichment and isolation of bacterial strains for fucoidan degradation.</title>
        <authorList>
            <person name="Sichert A."/>
        </authorList>
    </citation>
    <scope>NUCLEOTIDE SEQUENCE [LARGE SCALE GENOMIC DNA]</scope>
    <source>
        <strain evidence="2 3">AS62</strain>
    </source>
</reference>
<comment type="caution">
    <text evidence="2">The sequence shown here is derived from an EMBL/GenBank/DDBJ whole genome shotgun (WGS) entry which is preliminary data.</text>
</comment>
<gene>
    <name evidence="2" type="ORF">WNY59_06985</name>
</gene>
<keyword evidence="3" id="KW-1185">Reference proteome</keyword>
<dbReference type="RefSeq" id="WP_342847855.1">
    <property type="nucleotide sequence ID" value="NZ_JBBMQO010000003.1"/>
</dbReference>
<evidence type="ECO:0000313" key="2">
    <source>
        <dbReference type="EMBL" id="MEM5501333.1"/>
    </source>
</evidence>
<accession>A0ABU9T6F1</accession>
<evidence type="ECO:0000313" key="3">
    <source>
        <dbReference type="Proteomes" id="UP001477870"/>
    </source>
</evidence>
<dbReference type="Proteomes" id="UP001477870">
    <property type="component" value="Unassembled WGS sequence"/>
</dbReference>